<protein>
    <submittedName>
        <fullName evidence="2">Uncharacterized protein</fullName>
    </submittedName>
</protein>
<dbReference type="Gene3D" id="2.130.10.10">
    <property type="entry name" value="YVTN repeat-like/Quinoprotein amine dehydrogenase"/>
    <property type="match status" value="1"/>
</dbReference>
<organism evidence="2 3">
    <name type="scientific">Penicillium cosmopolitanum</name>
    <dbReference type="NCBI Taxonomy" id="1131564"/>
    <lineage>
        <taxon>Eukaryota</taxon>
        <taxon>Fungi</taxon>
        <taxon>Dikarya</taxon>
        <taxon>Ascomycota</taxon>
        <taxon>Pezizomycotina</taxon>
        <taxon>Eurotiomycetes</taxon>
        <taxon>Eurotiomycetidae</taxon>
        <taxon>Eurotiales</taxon>
        <taxon>Aspergillaceae</taxon>
        <taxon>Penicillium</taxon>
    </lineage>
</organism>
<dbReference type="Proteomes" id="UP001147747">
    <property type="component" value="Unassembled WGS sequence"/>
</dbReference>
<comment type="caution">
    <text evidence="2">The sequence shown here is derived from an EMBL/GenBank/DDBJ whole genome shotgun (WGS) entry which is preliminary data.</text>
</comment>
<keyword evidence="3" id="KW-1185">Reference proteome</keyword>
<name>A0A9W9VT34_9EURO</name>
<reference evidence="2" key="2">
    <citation type="journal article" date="2023" name="IMA Fungus">
        <title>Comparative genomic study of the Penicillium genus elucidates a diverse pangenome and 15 lateral gene transfer events.</title>
        <authorList>
            <person name="Petersen C."/>
            <person name="Sorensen T."/>
            <person name="Nielsen M.R."/>
            <person name="Sondergaard T.E."/>
            <person name="Sorensen J.L."/>
            <person name="Fitzpatrick D.A."/>
            <person name="Frisvad J.C."/>
            <person name="Nielsen K.L."/>
        </authorList>
    </citation>
    <scope>NUCLEOTIDE SEQUENCE</scope>
    <source>
        <strain evidence="2">IBT 29677</strain>
    </source>
</reference>
<evidence type="ECO:0000313" key="2">
    <source>
        <dbReference type="EMBL" id="KAJ5388917.1"/>
    </source>
</evidence>
<dbReference type="EMBL" id="JAPZBU010000009">
    <property type="protein sequence ID" value="KAJ5388917.1"/>
    <property type="molecule type" value="Genomic_DNA"/>
</dbReference>
<gene>
    <name evidence="2" type="ORF">N7509_011458</name>
</gene>
<dbReference type="GeneID" id="81375075"/>
<reference evidence="2" key="1">
    <citation type="submission" date="2022-12" db="EMBL/GenBank/DDBJ databases">
        <authorList>
            <person name="Petersen C."/>
        </authorList>
    </citation>
    <scope>NUCLEOTIDE SEQUENCE</scope>
    <source>
        <strain evidence="2">IBT 29677</strain>
    </source>
</reference>
<keyword evidence="1" id="KW-0732">Signal</keyword>
<feature type="signal peptide" evidence="1">
    <location>
        <begin position="1"/>
        <end position="21"/>
    </location>
</feature>
<dbReference type="InterPro" id="IPR015943">
    <property type="entry name" value="WD40/YVTN_repeat-like_dom_sf"/>
</dbReference>
<dbReference type="AlphaFoldDB" id="A0A9W9VT34"/>
<accession>A0A9W9VT34</accession>
<dbReference type="OrthoDB" id="10006285at2759"/>
<evidence type="ECO:0000256" key="1">
    <source>
        <dbReference type="SAM" id="SignalP"/>
    </source>
</evidence>
<dbReference type="SUPFAM" id="SSF75011">
    <property type="entry name" value="3-carboxy-cis,cis-mucoante lactonizing enzyme"/>
    <property type="match status" value="1"/>
</dbReference>
<dbReference type="RefSeq" id="XP_056486715.1">
    <property type="nucleotide sequence ID" value="XM_056636095.1"/>
</dbReference>
<feature type="chain" id="PRO_5040995448" evidence="1">
    <location>
        <begin position="22"/>
        <end position="382"/>
    </location>
</feature>
<sequence length="382" mass="40494">MRSTFTPLYLWVAFLAGGAYANSRNACPKHPQEAFRVGKAVYLQSNKEHNSIISIPIGQDGKLYGGMITTTGGMGGDGIDGATNKPAGPDALSSQGSVAYLFAVNAGSNTVSMFRIDEIDATHLWMVGKPAAIPGEFPVTVAVSVKRNVICVGYTGAKAGASCASFTPEGLGQMNQVLDFDLGQTTPPTGPTNTVAQVFFTANDTRLISTVKGDPNTNKTGFISVLAFKDSRSSAFESHDTRSSPSGTAVLFGGVNIPDTSDLFITDASFGATLLNLHATTDKVSLQQKVVIERQQATCWAAYSQARESVFVTDAAANRLIEISDDGSEIMSILDLENGDPGLIDLETSGRFVYALSPAMALHLPQSQWWILSKVDRFSISG</sequence>
<evidence type="ECO:0000313" key="3">
    <source>
        <dbReference type="Proteomes" id="UP001147747"/>
    </source>
</evidence>
<proteinExistence type="predicted"/>